<proteinExistence type="predicted"/>
<comment type="caution">
    <text evidence="4">The sequence shown here is derived from an EMBL/GenBank/DDBJ whole genome shotgun (WGS) entry which is preliminary data.</text>
</comment>
<dbReference type="InterPro" id="IPR050832">
    <property type="entry name" value="Bact_Acetyltransf"/>
</dbReference>
<dbReference type="PANTHER" id="PTHR43877:SF2">
    <property type="entry name" value="AMINOALKYLPHOSPHONATE N-ACETYLTRANSFERASE-RELATED"/>
    <property type="match status" value="1"/>
</dbReference>
<dbReference type="SUPFAM" id="SSF55729">
    <property type="entry name" value="Acyl-CoA N-acyltransferases (Nat)"/>
    <property type="match status" value="1"/>
</dbReference>
<dbReference type="Proteomes" id="UP001595711">
    <property type="component" value="Unassembled WGS sequence"/>
</dbReference>
<dbReference type="Pfam" id="PF00583">
    <property type="entry name" value="Acetyltransf_1"/>
    <property type="match status" value="1"/>
</dbReference>
<dbReference type="PROSITE" id="PS51186">
    <property type="entry name" value="GNAT"/>
    <property type="match status" value="1"/>
</dbReference>
<gene>
    <name evidence="4" type="ORF">ACFOOQ_00940</name>
</gene>
<organism evidence="4 5">
    <name type="scientific">Ferrovibrio xuzhouensis</name>
    <dbReference type="NCBI Taxonomy" id="1576914"/>
    <lineage>
        <taxon>Bacteria</taxon>
        <taxon>Pseudomonadati</taxon>
        <taxon>Pseudomonadota</taxon>
        <taxon>Alphaproteobacteria</taxon>
        <taxon>Rhodospirillales</taxon>
        <taxon>Rhodospirillaceae</taxon>
        <taxon>Ferrovibrio</taxon>
    </lineage>
</organism>
<sequence length="149" mass="16647">MSDIVIRPVAASDRTLWEPLWLGYLAFYEKTVPQAATEFTWKRLLDPANPIEGLLAVAADGTALGLVQYLHHASTWSIGGNVYLQDLFVVPAARGQRIGRRLIAAVTEASKAKGAAVLYWQTEEFNGTARRLYERVAKRAPFVRYNIEL</sequence>
<dbReference type="GO" id="GO:0016746">
    <property type="term" value="F:acyltransferase activity"/>
    <property type="evidence" value="ECO:0007669"/>
    <property type="project" value="UniProtKB-KW"/>
</dbReference>
<dbReference type="CDD" id="cd04301">
    <property type="entry name" value="NAT_SF"/>
    <property type="match status" value="1"/>
</dbReference>
<dbReference type="EMBL" id="JBHRYJ010000001">
    <property type="protein sequence ID" value="MFC3674087.1"/>
    <property type="molecule type" value="Genomic_DNA"/>
</dbReference>
<dbReference type="InterPro" id="IPR016181">
    <property type="entry name" value="Acyl_CoA_acyltransferase"/>
</dbReference>
<keyword evidence="5" id="KW-1185">Reference proteome</keyword>
<evidence type="ECO:0000256" key="2">
    <source>
        <dbReference type="ARBA" id="ARBA00023315"/>
    </source>
</evidence>
<dbReference type="EC" id="2.3.-.-" evidence="4"/>
<feature type="domain" description="N-acetyltransferase" evidence="3">
    <location>
        <begin position="4"/>
        <end position="149"/>
    </location>
</feature>
<evidence type="ECO:0000313" key="4">
    <source>
        <dbReference type="EMBL" id="MFC3674087.1"/>
    </source>
</evidence>
<protein>
    <submittedName>
        <fullName evidence="4">GNAT family N-acetyltransferase</fullName>
        <ecNumber evidence="4">2.3.-.-</ecNumber>
    </submittedName>
</protein>
<evidence type="ECO:0000313" key="5">
    <source>
        <dbReference type="Proteomes" id="UP001595711"/>
    </source>
</evidence>
<dbReference type="RefSeq" id="WP_379720398.1">
    <property type="nucleotide sequence ID" value="NZ_JBHRYJ010000001.1"/>
</dbReference>
<dbReference type="InterPro" id="IPR000182">
    <property type="entry name" value="GNAT_dom"/>
</dbReference>
<reference evidence="5" key="1">
    <citation type="journal article" date="2019" name="Int. J. Syst. Evol. Microbiol.">
        <title>The Global Catalogue of Microorganisms (GCM) 10K type strain sequencing project: providing services to taxonomists for standard genome sequencing and annotation.</title>
        <authorList>
            <consortium name="The Broad Institute Genomics Platform"/>
            <consortium name="The Broad Institute Genome Sequencing Center for Infectious Disease"/>
            <person name="Wu L."/>
            <person name="Ma J."/>
        </authorList>
    </citation>
    <scope>NUCLEOTIDE SEQUENCE [LARGE SCALE GENOMIC DNA]</scope>
    <source>
        <strain evidence="5">KCTC 42182</strain>
    </source>
</reference>
<keyword evidence="1 4" id="KW-0808">Transferase</keyword>
<dbReference type="Gene3D" id="3.40.630.30">
    <property type="match status" value="1"/>
</dbReference>
<evidence type="ECO:0000259" key="3">
    <source>
        <dbReference type="PROSITE" id="PS51186"/>
    </source>
</evidence>
<dbReference type="PANTHER" id="PTHR43877">
    <property type="entry name" value="AMINOALKYLPHOSPHONATE N-ACETYLTRANSFERASE-RELATED-RELATED"/>
    <property type="match status" value="1"/>
</dbReference>
<evidence type="ECO:0000256" key="1">
    <source>
        <dbReference type="ARBA" id="ARBA00022679"/>
    </source>
</evidence>
<accession>A0ABV7VAH4</accession>
<keyword evidence="2 4" id="KW-0012">Acyltransferase</keyword>
<name>A0ABV7VAH4_9PROT</name>